<dbReference type="Gene3D" id="2.120.10.30">
    <property type="entry name" value="TolB, C-terminal domain"/>
    <property type="match status" value="1"/>
</dbReference>
<evidence type="ECO:0000313" key="3">
    <source>
        <dbReference type="Proteomes" id="UP000282084"/>
    </source>
</evidence>
<evidence type="ECO:0000256" key="1">
    <source>
        <dbReference type="SAM" id="SignalP"/>
    </source>
</evidence>
<dbReference type="Proteomes" id="UP000282084">
    <property type="component" value="Unassembled WGS sequence"/>
</dbReference>
<protein>
    <recommendedName>
        <fullName evidence="4">WD40 repeat protein</fullName>
    </recommendedName>
</protein>
<dbReference type="InterPro" id="IPR011042">
    <property type="entry name" value="6-blade_b-propeller_TolB-like"/>
</dbReference>
<dbReference type="InterPro" id="IPR006311">
    <property type="entry name" value="TAT_signal"/>
</dbReference>
<dbReference type="EMBL" id="RBXO01000001">
    <property type="protein sequence ID" value="RKT57577.1"/>
    <property type="molecule type" value="Genomic_DNA"/>
</dbReference>
<dbReference type="AlphaFoldDB" id="A0A495W8U6"/>
<proteinExistence type="predicted"/>
<reference evidence="2 3" key="1">
    <citation type="submission" date="2018-10" db="EMBL/GenBank/DDBJ databases">
        <title>Sequencing the genomes of 1000 actinobacteria strains.</title>
        <authorList>
            <person name="Klenk H.-P."/>
        </authorList>
    </citation>
    <scope>NUCLEOTIDE SEQUENCE [LARGE SCALE GENOMIC DNA]</scope>
    <source>
        <strain evidence="2 3">DSM 43800</strain>
    </source>
</reference>
<organism evidence="2 3">
    <name type="scientific">Saccharothrix australiensis</name>
    <dbReference type="NCBI Taxonomy" id="2072"/>
    <lineage>
        <taxon>Bacteria</taxon>
        <taxon>Bacillati</taxon>
        <taxon>Actinomycetota</taxon>
        <taxon>Actinomycetes</taxon>
        <taxon>Pseudonocardiales</taxon>
        <taxon>Pseudonocardiaceae</taxon>
        <taxon>Saccharothrix</taxon>
    </lineage>
</organism>
<keyword evidence="3" id="KW-1185">Reference proteome</keyword>
<feature type="chain" id="PRO_5038501786" description="WD40 repeat protein" evidence="1">
    <location>
        <begin position="22"/>
        <end position="406"/>
    </location>
</feature>
<feature type="signal peptide" evidence="1">
    <location>
        <begin position="1"/>
        <end position="21"/>
    </location>
</feature>
<dbReference type="PROSITE" id="PS51318">
    <property type="entry name" value="TAT"/>
    <property type="match status" value="1"/>
</dbReference>
<gene>
    <name evidence="2" type="ORF">C8E97_6299</name>
</gene>
<evidence type="ECO:0008006" key="4">
    <source>
        <dbReference type="Google" id="ProtNLM"/>
    </source>
</evidence>
<sequence>MKSLRKILVAVAAVAVGIASASVAPAAAASPHTADAGQRFARIDTDSTGVGESAGSQEAGFIALSNDNRYALFTVRTHSNMVPERYRTPYNLGMYLVRKDLRSGETFLVSVKEDGSPQVADWRYAAIGADGTTFAYSSGDTETPSLFYRDLASGVRRVTTLPWRWFIESIALSADGRRLTWADLGEYGETRLNRHDIHAGTTELLEECTDWARGCWRYPGSVRSDDSGTRFLSYYRASHDQPFRTTLFDTATGERRALAEGSGYRISGDGQWLFYVVRPVEHRFQLKKVSTRPGAAPVVLRTWEEDSRTLDVGVDSVDRAGSLVGYYWLSRDQRNFAASKAHVQDQSTGVEVQLPEPRKGTAFVIHPTVSDDARFAVVKERCPWVTDCGPIGWYTISLDGSPAARG</sequence>
<comment type="caution">
    <text evidence="2">The sequence shown here is derived from an EMBL/GenBank/DDBJ whole genome shotgun (WGS) entry which is preliminary data.</text>
</comment>
<keyword evidence="1" id="KW-0732">Signal</keyword>
<dbReference type="SUPFAM" id="SSF82171">
    <property type="entry name" value="DPP6 N-terminal domain-like"/>
    <property type="match status" value="1"/>
</dbReference>
<evidence type="ECO:0000313" key="2">
    <source>
        <dbReference type="EMBL" id="RKT57577.1"/>
    </source>
</evidence>
<accession>A0A495W8U6</accession>
<name>A0A495W8U6_9PSEU</name>